<dbReference type="AlphaFoldDB" id="A0A5J6WCL0"/>
<proteinExistence type="predicted"/>
<evidence type="ECO:0000313" key="2">
    <source>
        <dbReference type="Proteomes" id="UP000326393"/>
    </source>
</evidence>
<accession>A0A5J6WCL0</accession>
<keyword evidence="2" id="KW-1185">Reference proteome</keyword>
<reference evidence="1 2" key="2">
    <citation type="journal article" date="2020" name="Int. J. Syst. Evol. Microbiol.">
        <title>Borrelia maritima sp. nov., a novel species of the Borrelia burgdorferi sensu lato complex, occupying a basal position to North American species.</title>
        <authorList>
            <person name="Margos G."/>
            <person name="Fedorova N."/>
            <person name="Becker N.S."/>
            <person name="Kleinjan J.E."/>
            <person name="Marosevic D."/>
            <person name="Krebs S."/>
            <person name="Hui L."/>
            <person name="Fingerle V."/>
            <person name="Lane R.S."/>
        </authorList>
    </citation>
    <scope>NUCLEOTIDE SEQUENCE [LARGE SCALE GENOMIC DNA]</scope>
    <source>
        <strain evidence="1 2">CA690</strain>
    </source>
</reference>
<sequence>MNKKINSLKLALKALEQIKFFYNLKMQHCNKTYYYLLQTHQFIFFLKTEKSKKKCIPKNLIQANKININIQSSSIIIPVFVIKNFLINKTLTNKTIKNLIIKFYYQNKQININIFNFLCFIKNVAKIKIISKIGYKKGEF</sequence>
<organism evidence="1 2">
    <name type="scientific">Borrelia maritima</name>
    <dbReference type="NCBI Taxonomy" id="2761123"/>
    <lineage>
        <taxon>Bacteria</taxon>
        <taxon>Pseudomonadati</taxon>
        <taxon>Spirochaetota</taxon>
        <taxon>Spirochaetia</taxon>
        <taxon>Spirochaetales</taxon>
        <taxon>Borreliaceae</taxon>
        <taxon>Borrelia</taxon>
    </lineage>
</organism>
<dbReference type="OrthoDB" id="352866at2"/>
<dbReference type="RefSeq" id="WP_151552116.1">
    <property type="nucleotide sequence ID" value="NZ_CP044535.1"/>
</dbReference>
<name>A0A5J6WCL0_9SPIR</name>
<evidence type="ECO:0000313" key="1">
    <source>
        <dbReference type="EMBL" id="QFI14528.1"/>
    </source>
</evidence>
<protein>
    <submittedName>
        <fullName evidence="1">Uncharacterized protein</fullName>
    </submittedName>
</protein>
<gene>
    <name evidence="1" type="ORF">DB723_01990</name>
</gene>
<dbReference type="KEGG" id="bmat:DB723_01990"/>
<dbReference type="Proteomes" id="UP000326393">
    <property type="component" value="Chromosome"/>
</dbReference>
<dbReference type="EMBL" id="CP044535">
    <property type="protein sequence ID" value="QFI14528.1"/>
    <property type="molecule type" value="Genomic_DNA"/>
</dbReference>
<reference evidence="2" key="1">
    <citation type="submission" date="2019-10" db="EMBL/GenBank/DDBJ databases">
        <title>Borrelia maritima sp. nov., a novel species of the Borrelia burgdorferi sensu lato complex, occupies a basal position to North American species.</title>
        <authorList>
            <person name="Margos G."/>
            <person name="Fedorova N."/>
            <person name="Becker N.S."/>
            <person name="Kleinjan J.E."/>
            <person name="Marosevic D."/>
            <person name="Krebs S."/>
            <person name="Hui L."/>
            <person name="Fingerle V."/>
            <person name="Lane R.S."/>
        </authorList>
    </citation>
    <scope>NUCLEOTIDE SEQUENCE [LARGE SCALE GENOMIC DNA]</scope>
    <source>
        <strain evidence="2">CA690</strain>
    </source>
</reference>